<organism evidence="1">
    <name type="scientific">viral metagenome</name>
    <dbReference type="NCBI Taxonomy" id="1070528"/>
    <lineage>
        <taxon>unclassified sequences</taxon>
        <taxon>metagenomes</taxon>
        <taxon>organismal metagenomes</taxon>
    </lineage>
</organism>
<evidence type="ECO:0000313" key="1">
    <source>
        <dbReference type="EMBL" id="QHU31642.1"/>
    </source>
</evidence>
<dbReference type="AlphaFoldDB" id="A0A6C0LQQ9"/>
<sequence length="217" mass="25235">MSYSRYDHQEHMRDHYDDYMERHERYKDDLYYEEQGETHATHTTSGAPLDKLVHVTNIPYYEGRFAAVNWCPLSNEFLICEPGQEDWVIPRTEETLRAFARIIAFNPKEWGCWRCGCSSEVKDRERICWCDVCQKDGCGTPSRLVEHIEIVPRVKSQYFMKRRGSLPPPPPPPVVPLERLTAVGSSDTFFEPTPISPKSPSSHPLSAEDYFLRFKSS</sequence>
<dbReference type="EMBL" id="MN740532">
    <property type="protein sequence ID" value="QHU31642.1"/>
    <property type="molecule type" value="Genomic_DNA"/>
</dbReference>
<accession>A0A6C0LQQ9</accession>
<protein>
    <submittedName>
        <fullName evidence="1">Uncharacterized protein</fullName>
    </submittedName>
</protein>
<name>A0A6C0LQQ9_9ZZZZ</name>
<proteinExistence type="predicted"/>
<reference evidence="1" key="1">
    <citation type="journal article" date="2020" name="Nature">
        <title>Giant virus diversity and host interactions through global metagenomics.</title>
        <authorList>
            <person name="Schulz F."/>
            <person name="Roux S."/>
            <person name="Paez-Espino D."/>
            <person name="Jungbluth S."/>
            <person name="Walsh D.A."/>
            <person name="Denef V.J."/>
            <person name="McMahon K.D."/>
            <person name="Konstantinidis K.T."/>
            <person name="Eloe-Fadrosh E.A."/>
            <person name="Kyrpides N.C."/>
            <person name="Woyke T."/>
        </authorList>
    </citation>
    <scope>NUCLEOTIDE SEQUENCE</scope>
    <source>
        <strain evidence="1">GVMAG-M-3300027963-41</strain>
    </source>
</reference>